<sequence>MSTPTTDSRSRRATLGFLLCLVGPLVVGVILNALVRPGLARSLGGEQHVVGGAVRSRDVWWTFTPEIERQHPVLTTFLGYSDGLIAMCVLASIVVIFLVRWVVRRRKR</sequence>
<dbReference type="Proteomes" id="UP000272503">
    <property type="component" value="Unassembled WGS sequence"/>
</dbReference>
<protein>
    <recommendedName>
        <fullName evidence="4">PDGLE domain-containing protein</fullName>
    </recommendedName>
</protein>
<keyword evidence="3" id="KW-1185">Reference proteome</keyword>
<evidence type="ECO:0000313" key="3">
    <source>
        <dbReference type="Proteomes" id="UP000272503"/>
    </source>
</evidence>
<feature type="transmembrane region" description="Helical" evidence="1">
    <location>
        <begin position="12"/>
        <end position="35"/>
    </location>
</feature>
<evidence type="ECO:0008006" key="4">
    <source>
        <dbReference type="Google" id="ProtNLM"/>
    </source>
</evidence>
<evidence type="ECO:0000256" key="1">
    <source>
        <dbReference type="SAM" id="Phobius"/>
    </source>
</evidence>
<keyword evidence="1" id="KW-0812">Transmembrane</keyword>
<evidence type="ECO:0000313" key="2">
    <source>
        <dbReference type="EMBL" id="RLP77497.1"/>
    </source>
</evidence>
<feature type="transmembrane region" description="Helical" evidence="1">
    <location>
        <begin position="84"/>
        <end position="103"/>
    </location>
</feature>
<dbReference type="AlphaFoldDB" id="A0A3L7AB94"/>
<reference evidence="2 3" key="1">
    <citation type="submission" date="2018-10" db="EMBL/GenBank/DDBJ databases">
        <authorList>
            <person name="Li J."/>
        </authorList>
    </citation>
    <scope>NUCLEOTIDE SEQUENCE [LARGE SCALE GENOMIC DNA]</scope>
    <source>
        <strain evidence="2 3">IF 016277</strain>
    </source>
</reference>
<keyword evidence="1" id="KW-0472">Membrane</keyword>
<proteinExistence type="predicted"/>
<comment type="caution">
    <text evidence="2">The sequence shown here is derived from an EMBL/GenBank/DDBJ whole genome shotgun (WGS) entry which is preliminary data.</text>
</comment>
<accession>A0A3L7AB94</accession>
<keyword evidence="1" id="KW-1133">Transmembrane helix</keyword>
<name>A0A3L7AB94_9MICO</name>
<dbReference type="OrthoDB" id="7205277at2"/>
<dbReference type="EMBL" id="RCUX01000002">
    <property type="protein sequence ID" value="RLP77497.1"/>
    <property type="molecule type" value="Genomic_DNA"/>
</dbReference>
<dbReference type="RefSeq" id="WP_147440381.1">
    <property type="nucleotide sequence ID" value="NZ_RCUX01000002.1"/>
</dbReference>
<gene>
    <name evidence="2" type="ORF">D9V32_03355</name>
</gene>
<organism evidence="2 3">
    <name type="scientific">Mycetocola tolaasinivorans</name>
    <dbReference type="NCBI Taxonomy" id="76635"/>
    <lineage>
        <taxon>Bacteria</taxon>
        <taxon>Bacillati</taxon>
        <taxon>Actinomycetota</taxon>
        <taxon>Actinomycetes</taxon>
        <taxon>Micrococcales</taxon>
        <taxon>Microbacteriaceae</taxon>
        <taxon>Mycetocola</taxon>
    </lineage>
</organism>